<dbReference type="STRING" id="873449.STRCR_1767"/>
<dbReference type="InterPro" id="IPR011664">
    <property type="entry name" value="Abi_system_AbiD/AbiF-like"/>
</dbReference>
<comment type="caution">
    <text evidence="1">The sequence shown here is derived from an EMBL/GenBank/DDBJ whole genome shotgun (WGS) entry which is preliminary data.</text>
</comment>
<dbReference type="Proteomes" id="UP000004322">
    <property type="component" value="Unassembled WGS sequence"/>
</dbReference>
<protein>
    <recommendedName>
        <fullName evidence="3">Abi-like protein</fullName>
    </recommendedName>
</protein>
<evidence type="ECO:0000313" key="2">
    <source>
        <dbReference type="Proteomes" id="UP000004322"/>
    </source>
</evidence>
<accession>G5JQ84</accession>
<dbReference type="AlphaFoldDB" id="G5JQ84"/>
<evidence type="ECO:0000313" key="1">
    <source>
        <dbReference type="EMBL" id="EHI75447.1"/>
    </source>
</evidence>
<keyword evidence="2" id="KW-1185">Reference proteome</keyword>
<evidence type="ECO:0008006" key="3">
    <source>
        <dbReference type="Google" id="ProtNLM"/>
    </source>
</evidence>
<dbReference type="OrthoDB" id="5363652at2"/>
<dbReference type="Pfam" id="PF07751">
    <property type="entry name" value="Abi_2"/>
    <property type="match status" value="1"/>
</dbReference>
<reference evidence="1" key="1">
    <citation type="submission" date="2011-07" db="EMBL/GenBank/DDBJ databases">
        <authorList>
            <person name="Stanhope M.J."/>
            <person name="Durkin A.S."/>
            <person name="Hostetler J."/>
            <person name="Kim M."/>
            <person name="Radune D."/>
            <person name="Singh I."/>
            <person name="Town C.D."/>
        </authorList>
    </citation>
    <scope>NUCLEOTIDE SEQUENCE [LARGE SCALE GENOMIC DNA]</scope>
    <source>
        <strain evidence="1">HS-6</strain>
    </source>
</reference>
<sequence>MKPKLSFADLVNKFHERNISNGSYTDNQIIEYLQTRSYYYKIASYRKNYPKNPQGKGYSHLTFDHLIETAKLDVRLREYLLGLCLDVEHATKTKLMTILTDDEGEDGYSIVESFRDENSDKFEEILRHFRNNHYKKDMFQKRDQISVWVLMEIIDYGTLIRFLEFYKGYKLEDSKNLYAIQHKFIKNIRNACAHNDVYLINIFDANSSVHRPQPAIRSFADSMGVNTHLIRYQKTLDIVALFYIHAKLCSDELNNRRYAEGKEILKRYQDSALVKDSGAIKKLFDSILSKTIDFLEVT</sequence>
<dbReference type="RefSeq" id="WP_004229872.1">
    <property type="nucleotide sequence ID" value="NZ_AEUV02000002.1"/>
</dbReference>
<organism evidence="1 2">
    <name type="scientific">Streptococcus criceti HS-6</name>
    <dbReference type="NCBI Taxonomy" id="873449"/>
    <lineage>
        <taxon>Bacteria</taxon>
        <taxon>Bacillati</taxon>
        <taxon>Bacillota</taxon>
        <taxon>Bacilli</taxon>
        <taxon>Lactobacillales</taxon>
        <taxon>Streptococcaceae</taxon>
        <taxon>Streptococcus</taxon>
    </lineage>
</organism>
<gene>
    <name evidence="1" type="ORF">STRCR_1767</name>
</gene>
<dbReference type="eggNOG" id="COG4823">
    <property type="taxonomic scope" value="Bacteria"/>
</dbReference>
<name>G5JQ84_STRCG</name>
<dbReference type="EMBL" id="AEUV02000002">
    <property type="protein sequence ID" value="EHI75447.1"/>
    <property type="molecule type" value="Genomic_DNA"/>
</dbReference>
<proteinExistence type="predicted"/>